<proteinExistence type="inferred from homology"/>
<dbReference type="PANTHER" id="PTHR30041">
    <property type="entry name" value="ARSENATE REDUCTASE"/>
    <property type="match status" value="1"/>
</dbReference>
<dbReference type="PANTHER" id="PTHR30041:SF8">
    <property type="entry name" value="PROTEIN YFFB"/>
    <property type="match status" value="1"/>
</dbReference>
<dbReference type="SUPFAM" id="SSF52833">
    <property type="entry name" value="Thioredoxin-like"/>
    <property type="match status" value="1"/>
</dbReference>
<dbReference type="Pfam" id="PF03960">
    <property type="entry name" value="ArsC"/>
    <property type="match status" value="1"/>
</dbReference>
<dbReference type="PROSITE" id="PS51353">
    <property type="entry name" value="ARSC"/>
    <property type="match status" value="1"/>
</dbReference>
<comment type="caution">
    <text evidence="3">The sequence shown here is derived from an EMBL/GenBank/DDBJ whole genome shotgun (WGS) entry which is preliminary data.</text>
</comment>
<dbReference type="RefSeq" id="WP_094267749.1">
    <property type="nucleotide sequence ID" value="NZ_NOIH01000007.1"/>
</dbReference>
<evidence type="ECO:0000256" key="1">
    <source>
        <dbReference type="ARBA" id="ARBA00007198"/>
    </source>
</evidence>
<accession>A0A235F0Z9</accession>
<evidence type="ECO:0000313" key="4">
    <source>
        <dbReference type="Proteomes" id="UP000215181"/>
    </source>
</evidence>
<dbReference type="InterPro" id="IPR006504">
    <property type="entry name" value="Tscrpt_reg_Spx/MgsR"/>
</dbReference>
<dbReference type="NCBIfam" id="NF008107">
    <property type="entry name" value="PRK10853.1"/>
    <property type="match status" value="1"/>
</dbReference>
<comment type="similarity">
    <text evidence="1 2">Belongs to the ArsC family.</text>
</comment>
<dbReference type="OrthoDB" id="9803749at2"/>
<dbReference type="Proteomes" id="UP000215181">
    <property type="component" value="Unassembled WGS sequence"/>
</dbReference>
<evidence type="ECO:0000256" key="2">
    <source>
        <dbReference type="PROSITE-ProRule" id="PRU01282"/>
    </source>
</evidence>
<dbReference type="AlphaFoldDB" id="A0A235F0Z9"/>
<evidence type="ECO:0000313" key="3">
    <source>
        <dbReference type="EMBL" id="OYD54517.1"/>
    </source>
</evidence>
<dbReference type="EMBL" id="NOIH01000007">
    <property type="protein sequence ID" value="OYD54517.1"/>
    <property type="molecule type" value="Genomic_DNA"/>
</dbReference>
<reference evidence="3 4" key="1">
    <citation type="submission" date="2017-07" db="EMBL/GenBank/DDBJ databases">
        <title>Thauera sp. KNDSS-Mac4 genome sequence and assembly.</title>
        <authorList>
            <person name="Mayilraj S."/>
        </authorList>
    </citation>
    <scope>NUCLEOTIDE SEQUENCE [LARGE SCALE GENOMIC DNA]</scope>
    <source>
        <strain evidence="3 4">KNDSS-Mac4</strain>
    </source>
</reference>
<protein>
    <submittedName>
        <fullName evidence="3">ArsC family reductase</fullName>
    </submittedName>
</protein>
<name>A0A235F0Z9_9RHOO</name>
<sequence length="125" mass="13618">MKRVIYGIKNCDTMKKAFAWLGDAGVAYDFHDYKKAGIDAETLARWCARSGWEALVNKRGTTWRKLAPEQQAIADEAGAIALMQAQPSLIRRPVVDCGDGNLLVGFDPDAFTAALKGTASTEQNP</sequence>
<dbReference type="CDD" id="cd03035">
    <property type="entry name" value="ArsC_Yffb"/>
    <property type="match status" value="1"/>
</dbReference>
<dbReference type="NCBIfam" id="TIGR01617">
    <property type="entry name" value="arsC_related"/>
    <property type="match status" value="1"/>
</dbReference>
<organism evidence="3 4">
    <name type="scientific">Thauera propionica</name>
    <dbReference type="NCBI Taxonomy" id="2019431"/>
    <lineage>
        <taxon>Bacteria</taxon>
        <taxon>Pseudomonadati</taxon>
        <taxon>Pseudomonadota</taxon>
        <taxon>Betaproteobacteria</taxon>
        <taxon>Rhodocyclales</taxon>
        <taxon>Zoogloeaceae</taxon>
        <taxon>Thauera</taxon>
    </lineage>
</organism>
<keyword evidence="4" id="KW-1185">Reference proteome</keyword>
<dbReference type="InterPro" id="IPR036249">
    <property type="entry name" value="Thioredoxin-like_sf"/>
</dbReference>
<dbReference type="InterPro" id="IPR006660">
    <property type="entry name" value="Arsenate_reductase-like"/>
</dbReference>
<dbReference type="Gene3D" id="3.40.30.10">
    <property type="entry name" value="Glutaredoxin"/>
    <property type="match status" value="1"/>
</dbReference>
<gene>
    <name evidence="3" type="ORF">CGK74_06905</name>
</gene>